<feature type="transmembrane region" description="Helical" evidence="2">
    <location>
        <begin position="12"/>
        <end position="30"/>
    </location>
</feature>
<feature type="transmembrane region" description="Helical" evidence="2">
    <location>
        <begin position="36"/>
        <end position="55"/>
    </location>
</feature>
<dbReference type="GeneID" id="41972158"/>
<feature type="region of interest" description="Disordered" evidence="1">
    <location>
        <begin position="132"/>
        <end position="178"/>
    </location>
</feature>
<feature type="transmembrane region" description="Helical" evidence="2">
    <location>
        <begin position="62"/>
        <end position="87"/>
    </location>
</feature>
<evidence type="ECO:0000313" key="3">
    <source>
        <dbReference type="EMBL" id="TPX15153.1"/>
    </source>
</evidence>
<protein>
    <recommendedName>
        <fullName evidence="5">Transmembrane protein</fullName>
    </recommendedName>
</protein>
<dbReference type="AlphaFoldDB" id="A0A507B5R6"/>
<dbReference type="InParanoid" id="A0A507B5R6"/>
<comment type="caution">
    <text evidence="3">The sequence shown here is derived from an EMBL/GenBank/DDBJ whole genome shotgun (WGS) entry which is preliminary data.</text>
</comment>
<dbReference type="OrthoDB" id="4502894at2759"/>
<feature type="transmembrane region" description="Helical" evidence="2">
    <location>
        <begin position="93"/>
        <end position="111"/>
    </location>
</feature>
<dbReference type="RefSeq" id="XP_030996864.1">
    <property type="nucleotide sequence ID" value="XM_031139152.1"/>
</dbReference>
<feature type="compositionally biased region" description="Gly residues" evidence="1">
    <location>
        <begin position="162"/>
        <end position="174"/>
    </location>
</feature>
<evidence type="ECO:0000313" key="4">
    <source>
        <dbReference type="Proteomes" id="UP000319257"/>
    </source>
</evidence>
<evidence type="ECO:0000256" key="1">
    <source>
        <dbReference type="SAM" id="MobiDB-lite"/>
    </source>
</evidence>
<accession>A0A507B5R6</accession>
<sequence length="230" mass="24322">MSFVSATASNLSAVFIAAARILLAAAALLVNAAVTGYHVTAYVLSIVLAIVAWPLRAVYGVLFVVFSPIIYTVAYLLTPLFFFYNLVTSLQPLYIYLGSAAFVGVLAGLLIKATSTATIAALGIIIAQGTPSYTDDDERRRARPGLARTDSNLTSASETTTAGGGTAPFSGDGGRPLRADKQLEDSVREDWLWLESVSALQTADPTGKRKKKAAGLLSQTILEEESEGSR</sequence>
<keyword evidence="2" id="KW-0812">Transmembrane</keyword>
<reference evidence="3 4" key="1">
    <citation type="submission" date="2019-06" db="EMBL/GenBank/DDBJ databases">
        <title>Draft genome sequence of the filamentous fungus Phialemoniopsis curvata isolated from diesel fuel.</title>
        <authorList>
            <person name="Varaljay V.A."/>
            <person name="Lyon W.J."/>
            <person name="Crouch A.L."/>
            <person name="Drake C.E."/>
            <person name="Hollomon J.M."/>
            <person name="Nadeau L.J."/>
            <person name="Nunn H.S."/>
            <person name="Stevenson B.S."/>
            <person name="Bojanowski C.L."/>
            <person name="Crookes-Goodson W.J."/>
        </authorList>
    </citation>
    <scope>NUCLEOTIDE SEQUENCE [LARGE SCALE GENOMIC DNA]</scope>
    <source>
        <strain evidence="3 4">D216</strain>
    </source>
</reference>
<dbReference type="EMBL" id="SKBQ01000023">
    <property type="protein sequence ID" value="TPX15153.1"/>
    <property type="molecule type" value="Genomic_DNA"/>
</dbReference>
<keyword evidence="2" id="KW-1133">Transmembrane helix</keyword>
<organism evidence="3 4">
    <name type="scientific">Thyridium curvatum</name>
    <dbReference type="NCBI Taxonomy" id="1093900"/>
    <lineage>
        <taxon>Eukaryota</taxon>
        <taxon>Fungi</taxon>
        <taxon>Dikarya</taxon>
        <taxon>Ascomycota</taxon>
        <taxon>Pezizomycotina</taxon>
        <taxon>Sordariomycetes</taxon>
        <taxon>Sordariomycetidae</taxon>
        <taxon>Thyridiales</taxon>
        <taxon>Thyridiaceae</taxon>
        <taxon>Thyridium</taxon>
    </lineage>
</organism>
<keyword evidence="2" id="KW-0472">Membrane</keyword>
<gene>
    <name evidence="3" type="ORF">E0L32_004711</name>
</gene>
<proteinExistence type="predicted"/>
<evidence type="ECO:0000256" key="2">
    <source>
        <dbReference type="SAM" id="Phobius"/>
    </source>
</evidence>
<keyword evidence="4" id="KW-1185">Reference proteome</keyword>
<name>A0A507B5R6_9PEZI</name>
<evidence type="ECO:0008006" key="5">
    <source>
        <dbReference type="Google" id="ProtNLM"/>
    </source>
</evidence>
<dbReference type="Proteomes" id="UP000319257">
    <property type="component" value="Unassembled WGS sequence"/>
</dbReference>